<organism evidence="3 4">
    <name type="scientific">Aquimarina algiphila</name>
    <dbReference type="NCBI Taxonomy" id="2047982"/>
    <lineage>
        <taxon>Bacteria</taxon>
        <taxon>Pseudomonadati</taxon>
        <taxon>Bacteroidota</taxon>
        <taxon>Flavobacteriia</taxon>
        <taxon>Flavobacteriales</taxon>
        <taxon>Flavobacteriaceae</taxon>
        <taxon>Aquimarina</taxon>
    </lineage>
</organism>
<gene>
    <name evidence="3" type="ORF">FOF46_06440</name>
</gene>
<dbReference type="InterPro" id="IPR023214">
    <property type="entry name" value="HAD_sf"/>
</dbReference>
<evidence type="ECO:0000256" key="1">
    <source>
        <dbReference type="ARBA" id="ARBA00008106"/>
    </source>
</evidence>
<evidence type="ECO:0000313" key="4">
    <source>
        <dbReference type="Proteomes" id="UP000318833"/>
    </source>
</evidence>
<dbReference type="Gene3D" id="1.10.150.240">
    <property type="entry name" value="Putative phosphatase, domain 2"/>
    <property type="match status" value="1"/>
</dbReference>
<dbReference type="OrthoDB" id="264363at2"/>
<dbReference type="AlphaFoldDB" id="A0A554VNI1"/>
<dbReference type="PANTHER" id="PTHR43316">
    <property type="entry name" value="HYDROLASE, HALOACID DELAHOGENASE-RELATED"/>
    <property type="match status" value="1"/>
</dbReference>
<keyword evidence="2" id="KW-0378">Hydrolase</keyword>
<dbReference type="InterPro" id="IPR023198">
    <property type="entry name" value="PGP-like_dom2"/>
</dbReference>
<dbReference type="PANTHER" id="PTHR43316:SF3">
    <property type="entry name" value="HALOACID DEHALOGENASE, TYPE II (AFU_ORTHOLOGUE AFUA_2G07750)-RELATED"/>
    <property type="match status" value="1"/>
</dbReference>
<dbReference type="InterPro" id="IPR006328">
    <property type="entry name" value="2-HAD"/>
</dbReference>
<accession>A0A554VNI1</accession>
<dbReference type="SUPFAM" id="SSF56784">
    <property type="entry name" value="HAD-like"/>
    <property type="match status" value="1"/>
</dbReference>
<dbReference type="PRINTS" id="PR00413">
    <property type="entry name" value="HADHALOGNASE"/>
</dbReference>
<reference evidence="3 4" key="1">
    <citation type="submission" date="2019-07" db="EMBL/GenBank/DDBJ databases">
        <title>The draft genome sequence of Aquimarina algiphila M91.</title>
        <authorList>
            <person name="Meng X."/>
        </authorList>
    </citation>
    <scope>NUCLEOTIDE SEQUENCE [LARGE SCALE GENOMIC DNA]</scope>
    <source>
        <strain evidence="3 4">M91</strain>
    </source>
</reference>
<dbReference type="InterPro" id="IPR036412">
    <property type="entry name" value="HAD-like_sf"/>
</dbReference>
<dbReference type="EMBL" id="VLNR01000010">
    <property type="protein sequence ID" value="TSE09937.1"/>
    <property type="molecule type" value="Genomic_DNA"/>
</dbReference>
<dbReference type="Pfam" id="PF00702">
    <property type="entry name" value="Hydrolase"/>
    <property type="match status" value="1"/>
</dbReference>
<comment type="caution">
    <text evidence="3">The sequence shown here is derived from an EMBL/GenBank/DDBJ whole genome shotgun (WGS) entry which is preliminary data.</text>
</comment>
<dbReference type="RefSeq" id="WP_143915884.1">
    <property type="nucleotide sequence ID" value="NZ_CANMIK010000011.1"/>
</dbReference>
<dbReference type="InterPro" id="IPR051540">
    <property type="entry name" value="S-2-haloacid_dehalogenase"/>
</dbReference>
<dbReference type="SFLD" id="SFLDG01129">
    <property type="entry name" value="C1.5:_HAD__Beta-PGM__Phosphata"/>
    <property type="match status" value="1"/>
</dbReference>
<protein>
    <submittedName>
        <fullName evidence="3">Haloacid dehalogenase type II</fullName>
    </submittedName>
</protein>
<dbReference type="InterPro" id="IPR006439">
    <property type="entry name" value="HAD-SF_hydro_IA"/>
</dbReference>
<name>A0A554VNI1_9FLAO</name>
<dbReference type="GO" id="GO:0019120">
    <property type="term" value="F:hydrolase activity, acting on acid halide bonds, in C-halide compounds"/>
    <property type="evidence" value="ECO:0007669"/>
    <property type="project" value="InterPro"/>
</dbReference>
<dbReference type="NCBIfam" id="TIGR01493">
    <property type="entry name" value="HAD-SF-IA-v2"/>
    <property type="match status" value="1"/>
</dbReference>
<dbReference type="NCBIfam" id="TIGR01428">
    <property type="entry name" value="HAD_type_II"/>
    <property type="match status" value="1"/>
</dbReference>
<dbReference type="Gene3D" id="3.40.50.1000">
    <property type="entry name" value="HAD superfamily/HAD-like"/>
    <property type="match status" value="1"/>
</dbReference>
<evidence type="ECO:0000256" key="2">
    <source>
        <dbReference type="ARBA" id="ARBA00022801"/>
    </source>
</evidence>
<keyword evidence="4" id="KW-1185">Reference proteome</keyword>
<proteinExistence type="inferred from homology"/>
<sequence>MTTYTLAFDVYGTLIDTSGIFHSLEKMVGKATKIFMNTWRLKQLEYSFRRGLMDDYVDFSICTREALEYTCLDLDIKLTLNQKISLMKEYTTLPIFPDVVDGLQLLKETGHKVYAFSNGSSLAIKNLIDTAQIATFFDGIVSVEATKTFKPSPVVYKHFNTQTNSTPDNSWLISSNSFDVIGAISYGMRSVWVQRSSTSIFDPWNISPTATITSIKDLKKVLKNTE</sequence>
<evidence type="ECO:0000313" key="3">
    <source>
        <dbReference type="EMBL" id="TSE09937.1"/>
    </source>
</evidence>
<dbReference type="SFLD" id="SFLDS00003">
    <property type="entry name" value="Haloacid_Dehalogenase"/>
    <property type="match status" value="1"/>
</dbReference>
<dbReference type="Proteomes" id="UP000318833">
    <property type="component" value="Unassembled WGS sequence"/>
</dbReference>
<comment type="similarity">
    <text evidence="1">Belongs to the HAD-like hydrolase superfamily. S-2-haloalkanoic acid dehalogenase family.</text>
</comment>
<dbReference type="CDD" id="cd02588">
    <property type="entry name" value="HAD_L2-DEX"/>
    <property type="match status" value="1"/>
</dbReference>